<evidence type="ECO:0000313" key="3">
    <source>
        <dbReference type="Proteomes" id="UP000266089"/>
    </source>
</evidence>
<protein>
    <submittedName>
        <fullName evidence="2">3-oxoadipate enol-lactonase 2</fullName>
        <ecNumber evidence="2">3.1.1.24</ecNumber>
    </submittedName>
</protein>
<dbReference type="EMBL" id="QWKX01000011">
    <property type="protein sequence ID" value="RIH78773.1"/>
    <property type="molecule type" value="Genomic_DNA"/>
</dbReference>
<comment type="caution">
    <text evidence="2">The sequence shown here is derived from an EMBL/GenBank/DDBJ whole genome shotgun (WGS) entry which is preliminary data.</text>
</comment>
<organism evidence="2 3">
    <name type="scientific">Meiothermus taiwanensis</name>
    <dbReference type="NCBI Taxonomy" id="172827"/>
    <lineage>
        <taxon>Bacteria</taxon>
        <taxon>Thermotogati</taxon>
        <taxon>Deinococcota</taxon>
        <taxon>Deinococci</taxon>
        <taxon>Thermales</taxon>
        <taxon>Thermaceae</taxon>
        <taxon>Meiothermus</taxon>
    </lineage>
</organism>
<dbReference type="Pfam" id="PF12697">
    <property type="entry name" value="Abhydrolase_6"/>
    <property type="match status" value="1"/>
</dbReference>
<dbReference type="Proteomes" id="UP000266089">
    <property type="component" value="Unassembled WGS sequence"/>
</dbReference>
<dbReference type="EC" id="3.1.1.24" evidence="2"/>
<keyword evidence="2" id="KW-0378">Hydrolase</keyword>
<reference evidence="2 3" key="1">
    <citation type="submission" date="2018-08" db="EMBL/GenBank/DDBJ databases">
        <title>Meiothermus cateniformans JCM 15151 genome sequencing project.</title>
        <authorList>
            <person name="Da Costa M.S."/>
            <person name="Albuquerque L."/>
            <person name="Raposo P."/>
            <person name="Froufe H.J.C."/>
            <person name="Barroso C.S."/>
            <person name="Egas C."/>
        </authorList>
    </citation>
    <scope>NUCLEOTIDE SEQUENCE [LARGE SCALE GENOMIC DNA]</scope>
    <source>
        <strain evidence="2 3">JCM 15151</strain>
    </source>
</reference>
<proteinExistence type="predicted"/>
<accession>A0A399E5J1</accession>
<name>A0A399E5J1_9DEIN</name>
<sequence length="237" mass="25970">MSVPVVFLHAFPYSPAMWAGQLEAVEGHPVLNPDILGFESLESAAAHVLVELDDLGWQRAVFVGLSMGGYVIFRLWNLEPERFAGMVLADTRATPDTPEGARLRLEQAERIRREGMQFFPEATLKGHLGATTHARRPELVAQVRQAQLEADPGRVARSLEALAHRPDSLPLLPSISVPALVLVGEEDTLTPPSEARQMAAQIPDSRMLILPEAGHLSNLENPKAFNTALRGFLAELH</sequence>
<dbReference type="InterPro" id="IPR000073">
    <property type="entry name" value="AB_hydrolase_1"/>
</dbReference>
<dbReference type="PANTHER" id="PTHR43798">
    <property type="entry name" value="MONOACYLGLYCEROL LIPASE"/>
    <property type="match status" value="1"/>
</dbReference>
<dbReference type="InterPro" id="IPR029058">
    <property type="entry name" value="AB_hydrolase_fold"/>
</dbReference>
<evidence type="ECO:0000313" key="2">
    <source>
        <dbReference type="EMBL" id="RIH78773.1"/>
    </source>
</evidence>
<evidence type="ECO:0000259" key="1">
    <source>
        <dbReference type="Pfam" id="PF12697"/>
    </source>
</evidence>
<gene>
    <name evidence="2" type="primary">catD_1</name>
    <name evidence="2" type="ORF">Mcate_00635</name>
</gene>
<dbReference type="SUPFAM" id="SSF53474">
    <property type="entry name" value="alpha/beta-Hydrolases"/>
    <property type="match status" value="1"/>
</dbReference>
<dbReference type="OrthoDB" id="252464at2"/>
<dbReference type="RefSeq" id="WP_027886988.1">
    <property type="nucleotide sequence ID" value="NZ_JBHSXZ010000027.1"/>
</dbReference>
<dbReference type="GO" id="GO:0047570">
    <property type="term" value="F:3-oxoadipate enol-lactonase activity"/>
    <property type="evidence" value="ECO:0007669"/>
    <property type="project" value="UniProtKB-EC"/>
</dbReference>
<dbReference type="Gene3D" id="3.40.50.1820">
    <property type="entry name" value="alpha/beta hydrolase"/>
    <property type="match status" value="1"/>
</dbReference>
<dbReference type="PANTHER" id="PTHR43798:SF29">
    <property type="entry name" value="AB HYDROLASE-1 DOMAIN-CONTAINING PROTEIN"/>
    <property type="match status" value="1"/>
</dbReference>
<feature type="domain" description="AB hydrolase-1" evidence="1">
    <location>
        <begin position="5"/>
        <end position="226"/>
    </location>
</feature>
<dbReference type="InterPro" id="IPR050266">
    <property type="entry name" value="AB_hydrolase_sf"/>
</dbReference>
<dbReference type="AlphaFoldDB" id="A0A399E5J1"/>